<name>A0A922SIG1_SPOEX</name>
<comment type="caution">
    <text evidence="1">The sequence shown here is derived from an EMBL/GenBank/DDBJ whole genome shotgun (WGS) entry which is preliminary data.</text>
</comment>
<sequence length="92" mass="10502">MRRKTARDFNMNDKFDRRQGCNIAIGGKAGMLSRQRILTLDMAEADCKLRELRHLLEDLLGHEVHAPVLRPQVQFPLKPRGSNLNSSVRGHV</sequence>
<gene>
    <name evidence="1" type="ORF">HF086_010039</name>
</gene>
<dbReference type="EMBL" id="JACEFF010000322">
    <property type="protein sequence ID" value="KAH9639632.1"/>
    <property type="molecule type" value="Genomic_DNA"/>
</dbReference>
<evidence type="ECO:0000313" key="2">
    <source>
        <dbReference type="Proteomes" id="UP000814243"/>
    </source>
</evidence>
<accession>A0A922SIG1</accession>
<evidence type="ECO:0000313" key="1">
    <source>
        <dbReference type="EMBL" id="KAH9639632.1"/>
    </source>
</evidence>
<dbReference type="Proteomes" id="UP000814243">
    <property type="component" value="Unassembled WGS sequence"/>
</dbReference>
<dbReference type="AlphaFoldDB" id="A0A922SIG1"/>
<proteinExistence type="predicted"/>
<organism evidence="1 2">
    <name type="scientific">Spodoptera exigua</name>
    <name type="common">Beet armyworm</name>
    <name type="synonym">Noctua fulgens</name>
    <dbReference type="NCBI Taxonomy" id="7107"/>
    <lineage>
        <taxon>Eukaryota</taxon>
        <taxon>Metazoa</taxon>
        <taxon>Ecdysozoa</taxon>
        <taxon>Arthropoda</taxon>
        <taxon>Hexapoda</taxon>
        <taxon>Insecta</taxon>
        <taxon>Pterygota</taxon>
        <taxon>Neoptera</taxon>
        <taxon>Endopterygota</taxon>
        <taxon>Lepidoptera</taxon>
        <taxon>Glossata</taxon>
        <taxon>Ditrysia</taxon>
        <taxon>Noctuoidea</taxon>
        <taxon>Noctuidae</taxon>
        <taxon>Amphipyrinae</taxon>
        <taxon>Spodoptera</taxon>
    </lineage>
</organism>
<protein>
    <submittedName>
        <fullName evidence="1">Uncharacterized protein</fullName>
    </submittedName>
</protein>
<reference evidence="1" key="1">
    <citation type="journal article" date="2021" name="G3 (Bethesda)">
        <title>Genome and transcriptome analysis of the beet armyworm Spodoptera exigua reveals targets for pest control. .</title>
        <authorList>
            <person name="Simon S."/>
            <person name="Breeschoten T."/>
            <person name="Jansen H.J."/>
            <person name="Dirks R.P."/>
            <person name="Schranz M.E."/>
            <person name="Ros V.I.D."/>
        </authorList>
    </citation>
    <scope>NUCLEOTIDE SEQUENCE</scope>
    <source>
        <strain evidence="1">TB_SE_WUR_2020</strain>
    </source>
</reference>